<protein>
    <submittedName>
        <fullName evidence="3">Helicase domain protein</fullName>
    </submittedName>
</protein>
<dbReference type="Proteomes" id="UP000693970">
    <property type="component" value="Unassembled WGS sequence"/>
</dbReference>
<feature type="region of interest" description="Disordered" evidence="1">
    <location>
        <begin position="44"/>
        <end position="80"/>
    </location>
</feature>
<keyword evidence="3" id="KW-0547">Nucleotide-binding</keyword>
<dbReference type="AlphaFoldDB" id="A0A9K3PMI5"/>
<gene>
    <name evidence="3" type="ORF">IV203_008861</name>
</gene>
<evidence type="ECO:0000259" key="2">
    <source>
        <dbReference type="Pfam" id="PF03457"/>
    </source>
</evidence>
<dbReference type="PANTHER" id="PTHR33418">
    <property type="entry name" value="HELICASE-ASSOCIATED"/>
    <property type="match status" value="1"/>
</dbReference>
<evidence type="ECO:0000313" key="4">
    <source>
        <dbReference type="Proteomes" id="UP000693970"/>
    </source>
</evidence>
<keyword evidence="3" id="KW-0067">ATP-binding</keyword>
<keyword evidence="3" id="KW-0378">Hydrolase</keyword>
<dbReference type="GO" id="GO:0004386">
    <property type="term" value="F:helicase activity"/>
    <property type="evidence" value="ECO:0007669"/>
    <property type="project" value="UniProtKB-KW"/>
</dbReference>
<dbReference type="PANTHER" id="PTHR33418:SF1">
    <property type="entry name" value="HELICASE-ASSOCIATED DOMAIN-CONTAINING PROTEIN"/>
    <property type="match status" value="1"/>
</dbReference>
<comment type="caution">
    <text evidence="3">The sequence shown here is derived from an EMBL/GenBank/DDBJ whole genome shotgun (WGS) entry which is preliminary data.</text>
</comment>
<feature type="domain" description="Helicase-associated" evidence="2">
    <location>
        <begin position="212"/>
        <end position="279"/>
    </location>
</feature>
<proteinExistence type="predicted"/>
<reference evidence="3" key="1">
    <citation type="journal article" date="2021" name="Sci. Rep.">
        <title>Diploid genomic architecture of Nitzschia inconspicua, an elite biomass production diatom.</title>
        <authorList>
            <person name="Oliver A."/>
            <person name="Podell S."/>
            <person name="Pinowska A."/>
            <person name="Traller J.C."/>
            <person name="Smith S.R."/>
            <person name="McClure R."/>
            <person name="Beliaev A."/>
            <person name="Bohutskyi P."/>
            <person name="Hill E.A."/>
            <person name="Rabines A."/>
            <person name="Zheng H."/>
            <person name="Allen L.Z."/>
            <person name="Kuo A."/>
            <person name="Grigoriev I.V."/>
            <person name="Allen A.E."/>
            <person name="Hazlebeck D."/>
            <person name="Allen E.E."/>
        </authorList>
    </citation>
    <scope>NUCLEOTIDE SEQUENCE</scope>
    <source>
        <strain evidence="3">Hildebrandi</strain>
    </source>
</reference>
<evidence type="ECO:0000256" key="1">
    <source>
        <dbReference type="SAM" id="MobiDB-lite"/>
    </source>
</evidence>
<keyword evidence="3" id="KW-0347">Helicase</keyword>
<feature type="domain" description="Helicase-associated" evidence="2">
    <location>
        <begin position="285"/>
        <end position="350"/>
    </location>
</feature>
<feature type="compositionally biased region" description="Low complexity" evidence="1">
    <location>
        <begin position="55"/>
        <end position="71"/>
    </location>
</feature>
<organism evidence="3 4">
    <name type="scientific">Nitzschia inconspicua</name>
    <dbReference type="NCBI Taxonomy" id="303405"/>
    <lineage>
        <taxon>Eukaryota</taxon>
        <taxon>Sar</taxon>
        <taxon>Stramenopiles</taxon>
        <taxon>Ochrophyta</taxon>
        <taxon>Bacillariophyta</taxon>
        <taxon>Bacillariophyceae</taxon>
        <taxon>Bacillariophycidae</taxon>
        <taxon>Bacillariales</taxon>
        <taxon>Bacillariaceae</taxon>
        <taxon>Nitzschia</taxon>
    </lineage>
</organism>
<name>A0A9K3PMI5_9STRA</name>
<dbReference type="InterPro" id="IPR005114">
    <property type="entry name" value="Helicase_assoc"/>
</dbReference>
<accession>A0A9K3PMI5</accession>
<sequence>MYLHDVVVSNQLEDCETACFAMEQKSDFKSYDSFQKCLTVNYRREQKSEPTPTQAAHSDSSSADYSNLDLSPNTLSQMEPTPIADHGVQVVDKLSLTSSLVNSAFRIVGEREQQALQDWIRLLREANDSKLSPTAPASASSALPHNTSFPIHRQFQHQLFADLPSYESSTLQLGIVDESLGLQKAKSVRLMQDLSTSQSSDPQDLQIRPHQNQKWNERYTELCEFHRRFGHSVVPYHYKESTALAWWVKRQRHQYKMKKEGLHSTLTEEREKLLESLDFVWDSHTAIWEMRLQELIEYKVRHGHTSISQSENPKLLVWVKCQRRQYKLFCAGQKSSMTPERINKLNAIGFCWNPRRETGTSGCN</sequence>
<keyword evidence="4" id="KW-1185">Reference proteome</keyword>
<evidence type="ECO:0000313" key="3">
    <source>
        <dbReference type="EMBL" id="KAG7352813.1"/>
    </source>
</evidence>
<reference evidence="3" key="2">
    <citation type="submission" date="2021-04" db="EMBL/GenBank/DDBJ databases">
        <authorList>
            <person name="Podell S."/>
        </authorList>
    </citation>
    <scope>NUCLEOTIDE SEQUENCE</scope>
    <source>
        <strain evidence="3">Hildebrandi</strain>
    </source>
</reference>
<dbReference type="EMBL" id="JAGRRH010000017">
    <property type="protein sequence ID" value="KAG7352813.1"/>
    <property type="molecule type" value="Genomic_DNA"/>
</dbReference>
<dbReference type="Pfam" id="PF03457">
    <property type="entry name" value="HA"/>
    <property type="match status" value="2"/>
</dbReference>
<dbReference type="OrthoDB" id="498381at2759"/>